<organismHost>
    <name type="scientific">Synechococcus</name>
    <dbReference type="NCBI Taxonomy" id="1129"/>
</organismHost>
<dbReference type="EMBL" id="DQ149023">
    <property type="protein sequence ID" value="ABA47067.1"/>
    <property type="molecule type" value="Genomic_DNA"/>
</dbReference>
<accession>Q0QZD0</accession>
<dbReference type="GeneID" id="4239098"/>
<keyword evidence="2" id="KW-1185">Reference proteome</keyword>
<dbReference type="RefSeq" id="YP_717765.1">
    <property type="nucleotide sequence ID" value="NC_008296.2"/>
</dbReference>
<protein>
    <submittedName>
        <fullName evidence="1">Gp98</fullName>
    </submittedName>
</protein>
<evidence type="ECO:0000313" key="1">
    <source>
        <dbReference type="EMBL" id="ABA47067.1"/>
    </source>
</evidence>
<dbReference type="KEGG" id="vg:4239098"/>
<evidence type="ECO:0000313" key="2">
    <source>
        <dbReference type="Proteomes" id="UP000000909"/>
    </source>
</evidence>
<sequence length="54" mass="6284">MANNPIPDHVPEIMNKEFGTAVLITDPKSDYYLNLASKRTQNKVRHGNFLERWL</sequence>
<reference evidence="1 2" key="1">
    <citation type="journal article" date="2007" name="Environ. Microbiol.">
        <title>Genomic and structural analysis of Syn9, a cyanophage infecting marine Prochlorococcus and Synechococcus.</title>
        <authorList>
            <person name="Weigele P.R."/>
            <person name="Pope W.H."/>
            <person name="Pedulla M.L."/>
            <person name="Houtz J.M."/>
            <person name="Smith A.L."/>
            <person name="Conway J.F."/>
            <person name="King J."/>
            <person name="Hatfull G.F."/>
            <person name="Lawrence J.G."/>
            <person name="Hendrix R.W."/>
        </authorList>
    </citation>
    <scope>NUCLEOTIDE SEQUENCE</scope>
</reference>
<proteinExistence type="predicted"/>
<name>Q0QZD0_BPSYS</name>
<dbReference type="OrthoDB" id="29217at10239"/>
<dbReference type="Proteomes" id="UP000000909">
    <property type="component" value="Segment"/>
</dbReference>
<organism evidence="1 2">
    <name type="scientific">Synechococcus phage syn9</name>
    <dbReference type="NCBI Taxonomy" id="382359"/>
    <lineage>
        <taxon>Viruses</taxon>
        <taxon>Duplodnaviria</taxon>
        <taxon>Heunggongvirae</taxon>
        <taxon>Uroviricota</taxon>
        <taxon>Caudoviricetes</taxon>
        <taxon>Pantevenvirales</taxon>
        <taxon>Kyanoviridae</taxon>
        <taxon>Ormenosvirus</taxon>
        <taxon>Ormenosvirus syn9</taxon>
    </lineage>
</organism>